<feature type="transmembrane region" description="Helical" evidence="7">
    <location>
        <begin position="109"/>
        <end position="126"/>
    </location>
</feature>
<comment type="caution">
    <text evidence="9">The sequence shown here is derived from an EMBL/GenBank/DDBJ whole genome shotgun (WGS) entry which is preliminary data.</text>
</comment>
<keyword evidence="7" id="KW-1133">Transmembrane helix</keyword>
<dbReference type="Gene3D" id="3.30.565.10">
    <property type="entry name" value="Histidine kinase-like ATPase, C-terminal domain"/>
    <property type="match status" value="1"/>
</dbReference>
<dbReference type="InterPro" id="IPR003594">
    <property type="entry name" value="HATPase_dom"/>
</dbReference>
<feature type="transmembrane region" description="Helical" evidence="7">
    <location>
        <begin position="21"/>
        <end position="42"/>
    </location>
</feature>
<sequence length="471" mass="53852">MEEILNSRILKSDFEKYLGKIFLKNLTLILGIGLGVLFYYMYSDWSVRHNLAAASTRIIPIVLVIVLITIHLVSKQKYYQLKVGLYILFYFAVQMMMYAKCLIHLHEDALAPSVTGVILVIFLLSLDNKQNTIKTVFIYLIPICIFSLLLIFYKKPSSKEFFVLADVFPIAFVGFTVNRIQYKLRFRLFKSNQLLKLEQDKTKLLYKKTLEVNRELERAATEAIIIKEEIQEKNEELNKSNATKDKFLAIIAHDLKNPIGAIWGISDLLVLDRDIDDAEKQHCIEAINDSVKHTHELLENLLNWAQAQNKSIVYNPVVHNAKAVVEKEIKVLQQIADKKSIHIINKVPNNLEVYADCNMLETIIRNLVSNAIKYTYPNGKIIINASIEDRVNKKYTEIVVEDDGVGMNNDKISELFSLSKNVSSKGTNNEAGTGLGLLLCKEFIDLHRGTIHVESEEQKGSVFRFMLPNLN</sequence>
<dbReference type="PROSITE" id="PS50109">
    <property type="entry name" value="HIS_KIN"/>
    <property type="match status" value="1"/>
</dbReference>
<evidence type="ECO:0000256" key="1">
    <source>
        <dbReference type="ARBA" id="ARBA00000085"/>
    </source>
</evidence>
<evidence type="ECO:0000259" key="8">
    <source>
        <dbReference type="PROSITE" id="PS50109"/>
    </source>
</evidence>
<evidence type="ECO:0000256" key="6">
    <source>
        <dbReference type="ARBA" id="ARBA00023012"/>
    </source>
</evidence>
<keyword evidence="6" id="KW-0902">Two-component regulatory system</keyword>
<dbReference type="PANTHER" id="PTHR43711">
    <property type="entry name" value="TWO-COMPONENT HISTIDINE KINASE"/>
    <property type="match status" value="1"/>
</dbReference>
<name>A0AAE3SEH0_9BACT</name>
<dbReference type="Gene3D" id="1.10.287.130">
    <property type="match status" value="1"/>
</dbReference>
<evidence type="ECO:0000256" key="7">
    <source>
        <dbReference type="SAM" id="Phobius"/>
    </source>
</evidence>
<dbReference type="InterPro" id="IPR005467">
    <property type="entry name" value="His_kinase_dom"/>
</dbReference>
<dbReference type="InterPro" id="IPR050736">
    <property type="entry name" value="Sensor_HK_Regulatory"/>
</dbReference>
<dbReference type="AlphaFoldDB" id="A0AAE3SEH0"/>
<dbReference type="RefSeq" id="WP_301190027.1">
    <property type="nucleotide sequence ID" value="NZ_JAPDPJ010000014.1"/>
</dbReference>
<dbReference type="SUPFAM" id="SSF55874">
    <property type="entry name" value="ATPase domain of HSP90 chaperone/DNA topoisomerase II/histidine kinase"/>
    <property type="match status" value="1"/>
</dbReference>
<dbReference type="PRINTS" id="PR00344">
    <property type="entry name" value="BCTRLSENSOR"/>
</dbReference>
<dbReference type="GO" id="GO:0000155">
    <property type="term" value="F:phosphorelay sensor kinase activity"/>
    <property type="evidence" value="ECO:0007669"/>
    <property type="project" value="InterPro"/>
</dbReference>
<dbReference type="InterPro" id="IPR036890">
    <property type="entry name" value="HATPase_C_sf"/>
</dbReference>
<keyword evidence="5 9" id="KW-0418">Kinase</keyword>
<evidence type="ECO:0000256" key="4">
    <source>
        <dbReference type="ARBA" id="ARBA00022679"/>
    </source>
</evidence>
<organism evidence="9 10">
    <name type="scientific">Plebeiibacterium sediminum</name>
    <dbReference type="NCBI Taxonomy" id="2992112"/>
    <lineage>
        <taxon>Bacteria</taxon>
        <taxon>Pseudomonadati</taxon>
        <taxon>Bacteroidota</taxon>
        <taxon>Bacteroidia</taxon>
        <taxon>Marinilabiliales</taxon>
        <taxon>Marinilabiliaceae</taxon>
        <taxon>Plebeiibacterium</taxon>
    </lineage>
</organism>
<keyword evidence="3" id="KW-0597">Phosphoprotein</keyword>
<comment type="catalytic activity">
    <reaction evidence="1">
        <text>ATP + protein L-histidine = ADP + protein N-phospho-L-histidine.</text>
        <dbReference type="EC" id="2.7.13.3"/>
    </reaction>
</comment>
<feature type="transmembrane region" description="Helical" evidence="7">
    <location>
        <begin position="138"/>
        <end position="155"/>
    </location>
</feature>
<dbReference type="Pfam" id="PF00512">
    <property type="entry name" value="HisKA"/>
    <property type="match status" value="1"/>
</dbReference>
<feature type="transmembrane region" description="Helical" evidence="7">
    <location>
        <begin position="85"/>
        <end position="103"/>
    </location>
</feature>
<dbReference type="PANTHER" id="PTHR43711:SF1">
    <property type="entry name" value="HISTIDINE KINASE 1"/>
    <property type="match status" value="1"/>
</dbReference>
<proteinExistence type="predicted"/>
<dbReference type="SMART" id="SM00388">
    <property type="entry name" value="HisKA"/>
    <property type="match status" value="1"/>
</dbReference>
<dbReference type="InterPro" id="IPR004358">
    <property type="entry name" value="Sig_transdc_His_kin-like_C"/>
</dbReference>
<keyword evidence="4" id="KW-0808">Transferase</keyword>
<dbReference type="CDD" id="cd00082">
    <property type="entry name" value="HisKA"/>
    <property type="match status" value="1"/>
</dbReference>
<keyword evidence="7" id="KW-0812">Transmembrane</keyword>
<dbReference type="EMBL" id="JAPDPJ010000014">
    <property type="protein sequence ID" value="MCW3786463.1"/>
    <property type="molecule type" value="Genomic_DNA"/>
</dbReference>
<reference evidence="9" key="1">
    <citation type="submission" date="2022-10" db="EMBL/GenBank/DDBJ databases">
        <authorList>
            <person name="Yu W.X."/>
        </authorList>
    </citation>
    <scope>NUCLEOTIDE SEQUENCE</scope>
    <source>
        <strain evidence="9">AAT</strain>
    </source>
</reference>
<keyword evidence="10" id="KW-1185">Reference proteome</keyword>
<keyword evidence="7" id="KW-0472">Membrane</keyword>
<dbReference type="EC" id="2.7.13.3" evidence="2"/>
<gene>
    <name evidence="9" type="ORF">OM075_08285</name>
</gene>
<feature type="domain" description="Histidine kinase" evidence="8">
    <location>
        <begin position="250"/>
        <end position="471"/>
    </location>
</feature>
<evidence type="ECO:0000313" key="10">
    <source>
        <dbReference type="Proteomes" id="UP001209229"/>
    </source>
</evidence>
<evidence type="ECO:0000313" key="9">
    <source>
        <dbReference type="EMBL" id="MCW3786463.1"/>
    </source>
</evidence>
<dbReference type="Pfam" id="PF02518">
    <property type="entry name" value="HATPase_c"/>
    <property type="match status" value="1"/>
</dbReference>
<dbReference type="InterPro" id="IPR036097">
    <property type="entry name" value="HisK_dim/P_sf"/>
</dbReference>
<evidence type="ECO:0000256" key="2">
    <source>
        <dbReference type="ARBA" id="ARBA00012438"/>
    </source>
</evidence>
<evidence type="ECO:0000256" key="3">
    <source>
        <dbReference type="ARBA" id="ARBA00022553"/>
    </source>
</evidence>
<dbReference type="Proteomes" id="UP001209229">
    <property type="component" value="Unassembled WGS sequence"/>
</dbReference>
<evidence type="ECO:0000256" key="5">
    <source>
        <dbReference type="ARBA" id="ARBA00022777"/>
    </source>
</evidence>
<feature type="transmembrane region" description="Helical" evidence="7">
    <location>
        <begin position="54"/>
        <end position="73"/>
    </location>
</feature>
<accession>A0AAE3SEH0</accession>
<dbReference type="SMART" id="SM00387">
    <property type="entry name" value="HATPase_c"/>
    <property type="match status" value="1"/>
</dbReference>
<dbReference type="InterPro" id="IPR003661">
    <property type="entry name" value="HisK_dim/P_dom"/>
</dbReference>
<feature type="transmembrane region" description="Helical" evidence="7">
    <location>
        <begin position="161"/>
        <end position="180"/>
    </location>
</feature>
<protein>
    <recommendedName>
        <fullName evidence="2">histidine kinase</fullName>
        <ecNumber evidence="2">2.7.13.3</ecNumber>
    </recommendedName>
</protein>
<dbReference type="SUPFAM" id="SSF47384">
    <property type="entry name" value="Homodimeric domain of signal transducing histidine kinase"/>
    <property type="match status" value="1"/>
</dbReference>